<accession>A0A437QS98</accession>
<dbReference type="GO" id="GO:0009279">
    <property type="term" value="C:cell outer membrane"/>
    <property type="evidence" value="ECO:0007669"/>
    <property type="project" value="UniProtKB-SubCell"/>
</dbReference>
<dbReference type="EMBL" id="SACS01000010">
    <property type="protein sequence ID" value="RVU37381.1"/>
    <property type="molecule type" value="Genomic_DNA"/>
</dbReference>
<gene>
    <name evidence="4" type="primary">bamD</name>
    <name evidence="7" type="ORF">EOE67_10905</name>
</gene>
<feature type="domain" description="Outer membrane lipoprotein BamD-like" evidence="6">
    <location>
        <begin position="32"/>
        <end position="237"/>
    </location>
</feature>
<dbReference type="InterPro" id="IPR011990">
    <property type="entry name" value="TPR-like_helical_dom_sf"/>
</dbReference>
<evidence type="ECO:0000313" key="7">
    <source>
        <dbReference type="EMBL" id="RVU37381.1"/>
    </source>
</evidence>
<keyword evidence="1 4" id="KW-0732">Signal</keyword>
<keyword evidence="4" id="KW-0564">Palmitate</keyword>
<keyword evidence="3 4" id="KW-0998">Cell outer membrane</keyword>
<comment type="subunit">
    <text evidence="4">Part of the Bam complex.</text>
</comment>
<dbReference type="Proteomes" id="UP000283077">
    <property type="component" value="Unassembled WGS sequence"/>
</dbReference>
<name>A0A437QS98_9GAMM</name>
<dbReference type="SUPFAM" id="SSF48452">
    <property type="entry name" value="TPR-like"/>
    <property type="match status" value="1"/>
</dbReference>
<dbReference type="InterPro" id="IPR039565">
    <property type="entry name" value="BamD-like"/>
</dbReference>
<comment type="similarity">
    <text evidence="4">Belongs to the BamD family.</text>
</comment>
<dbReference type="InterPro" id="IPR017689">
    <property type="entry name" value="BamD"/>
</dbReference>
<feature type="signal peptide" evidence="5">
    <location>
        <begin position="1"/>
        <end position="19"/>
    </location>
</feature>
<keyword evidence="4" id="KW-0449">Lipoprotein</keyword>
<dbReference type="PROSITE" id="PS51257">
    <property type="entry name" value="PROKAR_LIPOPROTEIN"/>
    <property type="match status" value="1"/>
</dbReference>
<feature type="chain" id="PRO_5019594539" description="Outer membrane protein assembly factor BamD" evidence="5">
    <location>
        <begin position="20"/>
        <end position="247"/>
    </location>
</feature>
<evidence type="ECO:0000313" key="8">
    <source>
        <dbReference type="Proteomes" id="UP000283077"/>
    </source>
</evidence>
<dbReference type="OrthoDB" id="9779191at2"/>
<dbReference type="RefSeq" id="WP_127699109.1">
    <property type="nucleotide sequence ID" value="NZ_SACS01000010.1"/>
</dbReference>
<dbReference type="CDD" id="cd15830">
    <property type="entry name" value="BamD"/>
    <property type="match status" value="1"/>
</dbReference>
<reference evidence="7 8" key="1">
    <citation type="submission" date="2019-01" db="EMBL/GenBank/DDBJ databases">
        <authorList>
            <person name="Chen W.-M."/>
        </authorList>
    </citation>
    <scope>NUCLEOTIDE SEQUENCE [LARGE SCALE GENOMIC DNA]</scope>
    <source>
        <strain evidence="7 8">KYPC3</strain>
    </source>
</reference>
<comment type="subcellular location">
    <subcellularLocation>
        <location evidence="4">Cell outer membrane</location>
        <topology evidence="4">Lipid-anchor</topology>
    </subcellularLocation>
</comment>
<comment type="caution">
    <text evidence="7">The sequence shown here is derived from an EMBL/GenBank/DDBJ whole genome shotgun (WGS) entry which is preliminary data.</text>
</comment>
<dbReference type="AlphaFoldDB" id="A0A437QS98"/>
<dbReference type="HAMAP" id="MF_00922">
    <property type="entry name" value="OM_assembly_BamD"/>
    <property type="match status" value="1"/>
</dbReference>
<dbReference type="Gene3D" id="1.25.40.10">
    <property type="entry name" value="Tetratricopeptide repeat domain"/>
    <property type="match status" value="1"/>
</dbReference>
<protein>
    <recommendedName>
        <fullName evidence="4">Outer membrane protein assembly factor BamD</fullName>
    </recommendedName>
</protein>
<evidence type="ECO:0000256" key="2">
    <source>
        <dbReference type="ARBA" id="ARBA00023136"/>
    </source>
</evidence>
<dbReference type="GO" id="GO:0043165">
    <property type="term" value="P:Gram-negative-bacterium-type cell outer membrane assembly"/>
    <property type="evidence" value="ECO:0007669"/>
    <property type="project" value="UniProtKB-UniRule"/>
</dbReference>
<evidence type="ECO:0000256" key="3">
    <source>
        <dbReference type="ARBA" id="ARBA00023237"/>
    </source>
</evidence>
<evidence type="ECO:0000256" key="5">
    <source>
        <dbReference type="SAM" id="SignalP"/>
    </source>
</evidence>
<keyword evidence="2 4" id="KW-0472">Membrane</keyword>
<evidence type="ECO:0000256" key="4">
    <source>
        <dbReference type="HAMAP-Rule" id="MF_00922"/>
    </source>
</evidence>
<dbReference type="Pfam" id="PF13525">
    <property type="entry name" value="YfiO"/>
    <property type="match status" value="1"/>
</dbReference>
<dbReference type="NCBIfam" id="TIGR03302">
    <property type="entry name" value="OM_YfiO"/>
    <property type="match status" value="1"/>
</dbReference>
<comment type="function">
    <text evidence="4">Part of the outer membrane protein assembly complex, which is involved in assembly and insertion of beta-barrel proteins into the outer membrane.</text>
</comment>
<proteinExistence type="inferred from homology"/>
<organism evidence="7 8">
    <name type="scientific">Rheinheimera riviphila</name>
    <dbReference type="NCBI Taxonomy" id="1834037"/>
    <lineage>
        <taxon>Bacteria</taxon>
        <taxon>Pseudomonadati</taxon>
        <taxon>Pseudomonadota</taxon>
        <taxon>Gammaproteobacteria</taxon>
        <taxon>Chromatiales</taxon>
        <taxon>Chromatiaceae</taxon>
        <taxon>Rheinheimera</taxon>
    </lineage>
</organism>
<evidence type="ECO:0000256" key="1">
    <source>
        <dbReference type="ARBA" id="ARBA00022729"/>
    </source>
</evidence>
<evidence type="ECO:0000259" key="6">
    <source>
        <dbReference type="Pfam" id="PF13525"/>
    </source>
</evidence>
<sequence length="247" mass="27862">MKAKIFVVLCISAALSACAGNKSEEQLVNTNQTAQAAYNDAKDVLDSGLYSRAIELLKGMESRYPFGPVARQVQLDLIYAYHQAGDSKQCLASIDRFIRLNPNHPDLDYVYFMRGLTNQKTDDNSFQEFFGVDRADRDLASTRQAFDDFKILTSTFPNSKYAADGQARMQEIKEKLVRHELLIADYYSRRGAHLAAANRAKYVVEFHRDSPQVLQALQVMVSSYDQLGLTKLRDDAKAVLDLNFPQS</sequence>
<dbReference type="GO" id="GO:0051205">
    <property type="term" value="P:protein insertion into membrane"/>
    <property type="evidence" value="ECO:0007669"/>
    <property type="project" value="UniProtKB-UniRule"/>
</dbReference>
<keyword evidence="8" id="KW-1185">Reference proteome</keyword>